<proteinExistence type="inferred from homology"/>
<comment type="cofactor">
    <cofactor evidence="1">
        <name>Fe cation</name>
        <dbReference type="ChEBI" id="CHEBI:24875"/>
    </cofactor>
</comment>
<gene>
    <name evidence="8" type="ORF">CANARDRAFT_9369</name>
</gene>
<dbReference type="SUPFAM" id="SSF51197">
    <property type="entry name" value="Clavaminate synthase-like"/>
    <property type="match status" value="1"/>
</dbReference>
<dbReference type="InterPro" id="IPR008775">
    <property type="entry name" value="Phytyl_CoA_dOase-like"/>
</dbReference>
<accession>A0A1E4SVL6</accession>
<evidence type="ECO:0000256" key="1">
    <source>
        <dbReference type="ARBA" id="ARBA00001962"/>
    </source>
</evidence>
<dbReference type="Proteomes" id="UP000094801">
    <property type="component" value="Unassembled WGS sequence"/>
</dbReference>
<dbReference type="Pfam" id="PF05721">
    <property type="entry name" value="PhyH"/>
    <property type="match status" value="1"/>
</dbReference>
<evidence type="ECO:0000313" key="8">
    <source>
        <dbReference type="EMBL" id="ODV83549.1"/>
    </source>
</evidence>
<dbReference type="GO" id="GO:0051213">
    <property type="term" value="F:dioxygenase activity"/>
    <property type="evidence" value="ECO:0007669"/>
    <property type="project" value="UniProtKB-KW"/>
</dbReference>
<evidence type="ECO:0000256" key="4">
    <source>
        <dbReference type="ARBA" id="ARBA00022723"/>
    </source>
</evidence>
<dbReference type="EMBL" id="KV453862">
    <property type="protein sequence ID" value="ODV83549.1"/>
    <property type="molecule type" value="Genomic_DNA"/>
</dbReference>
<evidence type="ECO:0000256" key="5">
    <source>
        <dbReference type="ARBA" id="ARBA00022964"/>
    </source>
</evidence>
<organism evidence="8 9">
    <name type="scientific">[Candida] arabinofermentans NRRL YB-2248</name>
    <dbReference type="NCBI Taxonomy" id="983967"/>
    <lineage>
        <taxon>Eukaryota</taxon>
        <taxon>Fungi</taxon>
        <taxon>Dikarya</taxon>
        <taxon>Ascomycota</taxon>
        <taxon>Saccharomycotina</taxon>
        <taxon>Pichiomycetes</taxon>
        <taxon>Pichiales</taxon>
        <taxon>Pichiaceae</taxon>
        <taxon>Ogataea</taxon>
        <taxon>Ogataea/Candida clade</taxon>
    </lineage>
</organism>
<dbReference type="PANTHER" id="PTHR20883:SF45">
    <property type="entry name" value="PHYTANOYL-COA DIOXYGENASE FAMILY PROTEIN"/>
    <property type="match status" value="1"/>
</dbReference>
<keyword evidence="5" id="KW-0223">Dioxygenase</keyword>
<dbReference type="PANTHER" id="PTHR20883">
    <property type="entry name" value="PHYTANOYL-COA DIOXYGENASE DOMAIN CONTAINING 1"/>
    <property type="match status" value="1"/>
</dbReference>
<keyword evidence="6" id="KW-0560">Oxidoreductase</keyword>
<evidence type="ECO:0000256" key="2">
    <source>
        <dbReference type="ARBA" id="ARBA00005830"/>
    </source>
</evidence>
<name>A0A1E4SVL6_9ASCO</name>
<evidence type="ECO:0000256" key="6">
    <source>
        <dbReference type="ARBA" id="ARBA00023002"/>
    </source>
</evidence>
<keyword evidence="9" id="KW-1185">Reference proteome</keyword>
<evidence type="ECO:0000256" key="7">
    <source>
        <dbReference type="ARBA" id="ARBA00023004"/>
    </source>
</evidence>
<sequence>MTEVITQTYSDIKLLDKVNAEGFPIVEVPEYNDTRTLKVTAEDLTVSEPVTPEKITEKLKIYGGCFVRNYLPEDVCDQILADVRPHLDSFRPPGDDEFIAQTTKRVSGTCVKSKTAAEKFLAHPLNIAVSNKFLGKENVFRMGVDEVVGGYSAAQHNSCITFSISPGSSNQILHKDDITHHNIKKHQDEYTFGTETALGTVLALKKTTKENGATRFIPGSHLWDHYREPHDEDVVYAELEKGDCFFMLASCYHGGSANVTKDEERIVCILFMTQGTLRQEENIFLGTPIEYFKSLSIDALKALGLQMSQPYCGYWENFDPISLLKPDDEYHHPQFRDHYRVAK</sequence>
<evidence type="ECO:0000313" key="9">
    <source>
        <dbReference type="Proteomes" id="UP000094801"/>
    </source>
</evidence>
<dbReference type="GO" id="GO:0046872">
    <property type="term" value="F:metal ion binding"/>
    <property type="evidence" value="ECO:0007669"/>
    <property type="project" value="UniProtKB-KW"/>
</dbReference>
<comment type="similarity">
    <text evidence="2">Belongs to the PhyH family.</text>
</comment>
<dbReference type="STRING" id="983967.A0A1E4SVL6"/>
<comment type="subunit">
    <text evidence="3">Homodimer.</text>
</comment>
<protein>
    <submittedName>
        <fullName evidence="8">Uncharacterized protein</fullName>
    </submittedName>
</protein>
<dbReference type="AlphaFoldDB" id="A0A1E4SVL6"/>
<keyword evidence="7" id="KW-0408">Iron</keyword>
<dbReference type="OrthoDB" id="445007at2759"/>
<evidence type="ECO:0000256" key="3">
    <source>
        <dbReference type="ARBA" id="ARBA00011738"/>
    </source>
</evidence>
<dbReference type="Gene3D" id="2.60.120.620">
    <property type="entry name" value="q2cbj1_9rhob like domain"/>
    <property type="match status" value="1"/>
</dbReference>
<keyword evidence="4" id="KW-0479">Metal-binding</keyword>
<reference evidence="9" key="1">
    <citation type="submission" date="2016-04" db="EMBL/GenBank/DDBJ databases">
        <title>Comparative genomics of biotechnologically important yeasts.</title>
        <authorList>
            <consortium name="DOE Joint Genome Institute"/>
            <person name="Riley R."/>
            <person name="Haridas S."/>
            <person name="Wolfe K.H."/>
            <person name="Lopes M.R."/>
            <person name="Hittinger C.T."/>
            <person name="Goker M."/>
            <person name="Salamov A."/>
            <person name="Wisecaver J."/>
            <person name="Long T.M."/>
            <person name="Aerts A.L."/>
            <person name="Barry K."/>
            <person name="Choi C."/>
            <person name="Clum A."/>
            <person name="Coughlan A.Y."/>
            <person name="Deshpande S."/>
            <person name="Douglass A.P."/>
            <person name="Hanson S.J."/>
            <person name="Klenk H.-P."/>
            <person name="Labutti K."/>
            <person name="Lapidus A."/>
            <person name="Lindquist E."/>
            <person name="Lipzen A."/>
            <person name="Meier-Kolthoff J.P."/>
            <person name="Ohm R.A."/>
            <person name="Otillar R.P."/>
            <person name="Pangilinan J."/>
            <person name="Peng Y."/>
            <person name="Rokas A."/>
            <person name="Rosa C.A."/>
            <person name="Scheuner C."/>
            <person name="Sibirny A.A."/>
            <person name="Slot J.C."/>
            <person name="Stielow J.B."/>
            <person name="Sun H."/>
            <person name="Kurtzman C.P."/>
            <person name="Blackwell M."/>
            <person name="Grigoriev I.V."/>
            <person name="Jeffries T.W."/>
        </authorList>
    </citation>
    <scope>NUCLEOTIDE SEQUENCE [LARGE SCALE GENOMIC DNA]</scope>
    <source>
        <strain evidence="9">NRRL YB-2248</strain>
    </source>
</reference>